<feature type="region of interest" description="Disordered" evidence="1">
    <location>
        <begin position="1"/>
        <end position="59"/>
    </location>
</feature>
<name>A0A9W6I201_9ACTN</name>
<evidence type="ECO:0000313" key="2">
    <source>
        <dbReference type="EMBL" id="GLK10562.1"/>
    </source>
</evidence>
<proteinExistence type="predicted"/>
<reference evidence="2" key="2">
    <citation type="submission" date="2023-01" db="EMBL/GenBank/DDBJ databases">
        <authorList>
            <person name="Sun Q."/>
            <person name="Evtushenko L."/>
        </authorList>
    </citation>
    <scope>NUCLEOTIDE SEQUENCE</scope>
    <source>
        <strain evidence="2">VKM Ac-2007</strain>
    </source>
</reference>
<comment type="caution">
    <text evidence="2">The sequence shown here is derived from an EMBL/GenBank/DDBJ whole genome shotgun (WGS) entry which is preliminary data.</text>
</comment>
<protein>
    <submittedName>
        <fullName evidence="2">Uncharacterized protein</fullName>
    </submittedName>
</protein>
<dbReference type="EMBL" id="BSEV01000008">
    <property type="protein sequence ID" value="GLK10562.1"/>
    <property type="molecule type" value="Genomic_DNA"/>
</dbReference>
<organism evidence="2 3">
    <name type="scientific">Streptosporangium carneum</name>
    <dbReference type="NCBI Taxonomy" id="47481"/>
    <lineage>
        <taxon>Bacteria</taxon>
        <taxon>Bacillati</taxon>
        <taxon>Actinomycetota</taxon>
        <taxon>Actinomycetes</taxon>
        <taxon>Streptosporangiales</taxon>
        <taxon>Streptosporangiaceae</taxon>
        <taxon>Streptosporangium</taxon>
    </lineage>
</organism>
<dbReference type="AlphaFoldDB" id="A0A9W6I201"/>
<keyword evidence="3" id="KW-1185">Reference proteome</keyword>
<dbReference type="Proteomes" id="UP001143474">
    <property type="component" value="Unassembled WGS sequence"/>
</dbReference>
<evidence type="ECO:0000313" key="3">
    <source>
        <dbReference type="Proteomes" id="UP001143474"/>
    </source>
</evidence>
<feature type="compositionally biased region" description="Basic and acidic residues" evidence="1">
    <location>
        <begin position="44"/>
        <end position="59"/>
    </location>
</feature>
<evidence type="ECO:0000256" key="1">
    <source>
        <dbReference type="SAM" id="MobiDB-lite"/>
    </source>
</evidence>
<sequence length="59" mass="5835">MPDAAGEEAVDGCATGAALSGAPPAEQPAMTSAMVTAPAAEATARPERLHADRSLLDDT</sequence>
<gene>
    <name evidence="2" type="ORF">GCM10017600_39680</name>
</gene>
<accession>A0A9W6I201</accession>
<reference evidence="2" key="1">
    <citation type="journal article" date="2014" name="Int. J. Syst. Evol. Microbiol.">
        <title>Complete genome sequence of Corynebacterium casei LMG S-19264T (=DSM 44701T), isolated from a smear-ripened cheese.</title>
        <authorList>
            <consortium name="US DOE Joint Genome Institute (JGI-PGF)"/>
            <person name="Walter F."/>
            <person name="Albersmeier A."/>
            <person name="Kalinowski J."/>
            <person name="Ruckert C."/>
        </authorList>
    </citation>
    <scope>NUCLEOTIDE SEQUENCE</scope>
    <source>
        <strain evidence="2">VKM Ac-2007</strain>
    </source>
</reference>
<feature type="compositionally biased region" description="Acidic residues" evidence="1">
    <location>
        <begin position="1"/>
        <end position="10"/>
    </location>
</feature>